<proteinExistence type="predicted"/>
<reference evidence="1" key="1">
    <citation type="submission" date="1994-01" db="EMBL/GenBank/DDBJ databases">
        <authorList>
            <person name="Smith D.R."/>
        </authorList>
    </citation>
    <scope>NUCLEOTIDE SEQUENCE</scope>
</reference>
<reference evidence="1" key="2">
    <citation type="submission" date="1994-03" db="EMBL/GenBank/DDBJ databases">
        <authorList>
            <person name="Robison K."/>
        </authorList>
    </citation>
    <scope>NUCLEOTIDE SEQUENCE</scope>
</reference>
<dbReference type="EMBL" id="U00018">
    <property type="protein sequence ID" value="AAA17229.1"/>
    <property type="molecule type" value="Genomic_DNA"/>
</dbReference>
<protein>
    <submittedName>
        <fullName evidence="1">B2168_C2_205</fullName>
    </submittedName>
</protein>
<sequence length="105" mass="11450">MRKLGSEFLIELFEIRAALGSLIGCLVSDRSTFDDVEALCVALAGMCGAETALARQVAYLAYFRSSSKAFATVCWGCCIVWVEHTFGGREYELTGSLCRPRLGGR</sequence>
<accession>Q49812</accession>
<name>Q49812_MYCLR</name>
<evidence type="ECO:0000313" key="1">
    <source>
        <dbReference type="EMBL" id="AAA17229.1"/>
    </source>
</evidence>
<dbReference type="AlphaFoldDB" id="Q49812"/>
<organism evidence="1">
    <name type="scientific">Mycobacterium leprae</name>
    <dbReference type="NCBI Taxonomy" id="1769"/>
    <lineage>
        <taxon>Bacteria</taxon>
        <taxon>Bacillati</taxon>
        <taxon>Actinomycetota</taxon>
        <taxon>Actinomycetes</taxon>
        <taxon>Mycobacteriales</taxon>
        <taxon>Mycobacteriaceae</taxon>
        <taxon>Mycobacterium</taxon>
    </lineage>
</organism>
<dbReference type="PIR" id="S72893">
    <property type="entry name" value="S72893"/>
</dbReference>